<protein>
    <recommendedName>
        <fullName evidence="3">Dna2/Cas4 domain-containing protein</fullName>
    </recommendedName>
</protein>
<proteinExistence type="predicted"/>
<evidence type="ECO:0000313" key="1">
    <source>
        <dbReference type="EMBL" id="QCD65511.1"/>
    </source>
</evidence>
<dbReference type="AlphaFoldDB" id="A0A4D6KH90"/>
<reference evidence="1 2" key="1">
    <citation type="submission" date="2019-04" db="EMBL/GenBank/DDBJ databases">
        <title>Complete genome sequence of Arthrobacter sp. ZXY-2 associated with effective atrazine degradation and salt adaptation.</title>
        <authorList>
            <person name="Zhao X."/>
        </authorList>
    </citation>
    <scope>NUCLEOTIDE SEQUENCE [LARGE SCALE GENOMIC DNA]</scope>
    <source>
        <strain evidence="2">ZP60</strain>
    </source>
</reference>
<dbReference type="GeneID" id="42178793"/>
<gene>
    <name evidence="1" type="ORF">E5139_07615</name>
</gene>
<reference evidence="1 2" key="2">
    <citation type="submission" date="2019-04" db="EMBL/GenBank/DDBJ databases">
        <authorList>
            <person name="Yang S."/>
            <person name="Wei W."/>
        </authorList>
    </citation>
    <scope>NUCLEOTIDE SEQUENCE [LARGE SCALE GENOMIC DNA]</scope>
    <source>
        <strain evidence="2">ZP60</strain>
    </source>
</reference>
<evidence type="ECO:0000313" key="2">
    <source>
        <dbReference type="Proteomes" id="UP000297053"/>
    </source>
</evidence>
<organism evidence="1 2">
    <name type="scientific">Halomicrobium mukohataei</name>
    <dbReference type="NCBI Taxonomy" id="57705"/>
    <lineage>
        <taxon>Archaea</taxon>
        <taxon>Methanobacteriati</taxon>
        <taxon>Methanobacteriota</taxon>
        <taxon>Stenosarchaea group</taxon>
        <taxon>Halobacteria</taxon>
        <taxon>Halobacteriales</taxon>
        <taxon>Haloarculaceae</taxon>
        <taxon>Halomicrobium</taxon>
    </lineage>
</organism>
<evidence type="ECO:0008006" key="3">
    <source>
        <dbReference type="Google" id="ProtNLM"/>
    </source>
</evidence>
<dbReference type="RefSeq" id="WP_015761866.1">
    <property type="nucleotide sequence ID" value="NZ_CP039375.1"/>
</dbReference>
<dbReference type="KEGG" id="halz:E5139_07615"/>
<accession>A0A4D6KH90</accession>
<dbReference type="OMA" id="KALAWEH"/>
<dbReference type="EMBL" id="CP039375">
    <property type="protein sequence ID" value="QCD65511.1"/>
    <property type="molecule type" value="Genomic_DNA"/>
</dbReference>
<name>A0A4D6KH90_9EURY</name>
<dbReference type="Proteomes" id="UP000297053">
    <property type="component" value="Chromosome"/>
</dbReference>
<sequence length="216" mass="24160">MHTFRDLATAAYCPRKLYYRRRDGEPTIPDGVDDVRRLAFEYDTLRSVDAALLAAPIEVSPGTYRERLGRLARRLDYWDALVDPPRRDALLTGRECRGIAHKVLEAPLVPSLVFAGEPPDEGVWEPQTVRLVAAAKALAWEHETTVERAVAEYPAYGVVREIDLTVRRKAAYRKAVRTAETIDGPPSRVDSDAKCAPCEYRETCGTTTRSLASMLS</sequence>